<sequence>MVGLTHHCESHFGTFARFLFLGILSLASIGGLSVFLVLVVDTLLPPRLSESRRSKGVRGLEAILQVPLLIWLQGGPGCSSLTGNFFELGPYLVMSSLKHNVEHLTLKKNPSSWNRLFDLLFLDNPIGTGFSIASTYEEIPRNRNIPVSEWVNLCGLAIGNGLTAPVTQVKAHAKTST</sequence>
<keyword evidence="4" id="KW-1185">Reference proteome</keyword>
<comment type="caution">
    <text evidence="3">The sequence shown here is derived from an EMBL/GenBank/DDBJ whole genome shotgun (WGS) entry which is preliminary data.</text>
</comment>
<accession>A0A2U1QDX0</accession>
<protein>
    <submittedName>
        <fullName evidence="3">Serine carboxypeptidase-like 50</fullName>
    </submittedName>
</protein>
<dbReference type="PANTHER" id="PTHR11802:SF454">
    <property type="entry name" value="SERINE CARBOXYPEPTIDASE-LIKE 50"/>
    <property type="match status" value="1"/>
</dbReference>
<keyword evidence="3" id="KW-0378">Hydrolase</keyword>
<evidence type="ECO:0000256" key="1">
    <source>
        <dbReference type="ARBA" id="ARBA00009431"/>
    </source>
</evidence>
<dbReference type="GO" id="GO:0006508">
    <property type="term" value="P:proteolysis"/>
    <property type="evidence" value="ECO:0007669"/>
    <property type="project" value="InterPro"/>
</dbReference>
<proteinExistence type="inferred from homology"/>
<dbReference type="OrthoDB" id="1683997at2759"/>
<dbReference type="STRING" id="35608.A0A2U1QDX0"/>
<dbReference type="InterPro" id="IPR001563">
    <property type="entry name" value="Peptidase_S10"/>
</dbReference>
<gene>
    <name evidence="3" type="ORF">CTI12_AA042690</name>
</gene>
<dbReference type="Proteomes" id="UP000245207">
    <property type="component" value="Unassembled WGS sequence"/>
</dbReference>
<dbReference type="Pfam" id="PF00450">
    <property type="entry name" value="Peptidase_S10"/>
    <property type="match status" value="1"/>
</dbReference>
<dbReference type="GO" id="GO:0004185">
    <property type="term" value="F:serine-type carboxypeptidase activity"/>
    <property type="evidence" value="ECO:0007669"/>
    <property type="project" value="InterPro"/>
</dbReference>
<evidence type="ECO:0000313" key="4">
    <source>
        <dbReference type="Proteomes" id="UP000245207"/>
    </source>
</evidence>
<dbReference type="SUPFAM" id="SSF53474">
    <property type="entry name" value="alpha/beta-Hydrolases"/>
    <property type="match status" value="1"/>
</dbReference>
<dbReference type="Gene3D" id="3.40.50.1820">
    <property type="entry name" value="alpha/beta hydrolase"/>
    <property type="match status" value="1"/>
</dbReference>
<evidence type="ECO:0000256" key="2">
    <source>
        <dbReference type="SAM" id="Phobius"/>
    </source>
</evidence>
<evidence type="ECO:0000313" key="3">
    <source>
        <dbReference type="EMBL" id="PWA96194.1"/>
    </source>
</evidence>
<dbReference type="AlphaFoldDB" id="A0A2U1QDX0"/>
<keyword evidence="2" id="KW-1133">Transmembrane helix</keyword>
<feature type="transmembrane region" description="Helical" evidence="2">
    <location>
        <begin position="20"/>
        <end position="44"/>
    </location>
</feature>
<keyword evidence="2" id="KW-0812">Transmembrane</keyword>
<keyword evidence="3" id="KW-0645">Protease</keyword>
<comment type="similarity">
    <text evidence="1">Belongs to the peptidase S10 family.</text>
</comment>
<keyword evidence="3" id="KW-0121">Carboxypeptidase</keyword>
<organism evidence="3 4">
    <name type="scientific">Artemisia annua</name>
    <name type="common">Sweet wormwood</name>
    <dbReference type="NCBI Taxonomy" id="35608"/>
    <lineage>
        <taxon>Eukaryota</taxon>
        <taxon>Viridiplantae</taxon>
        <taxon>Streptophyta</taxon>
        <taxon>Embryophyta</taxon>
        <taxon>Tracheophyta</taxon>
        <taxon>Spermatophyta</taxon>
        <taxon>Magnoliopsida</taxon>
        <taxon>eudicotyledons</taxon>
        <taxon>Gunneridae</taxon>
        <taxon>Pentapetalae</taxon>
        <taxon>asterids</taxon>
        <taxon>campanulids</taxon>
        <taxon>Asterales</taxon>
        <taxon>Asteraceae</taxon>
        <taxon>Asteroideae</taxon>
        <taxon>Anthemideae</taxon>
        <taxon>Artemisiinae</taxon>
        <taxon>Artemisia</taxon>
    </lineage>
</organism>
<dbReference type="PANTHER" id="PTHR11802">
    <property type="entry name" value="SERINE PROTEASE FAMILY S10 SERINE CARBOXYPEPTIDASE"/>
    <property type="match status" value="1"/>
</dbReference>
<keyword evidence="2" id="KW-0472">Membrane</keyword>
<dbReference type="InterPro" id="IPR029058">
    <property type="entry name" value="AB_hydrolase_fold"/>
</dbReference>
<dbReference type="EMBL" id="PKPP01000191">
    <property type="protein sequence ID" value="PWA96194.1"/>
    <property type="molecule type" value="Genomic_DNA"/>
</dbReference>
<reference evidence="3 4" key="1">
    <citation type="journal article" date="2018" name="Mol. Plant">
        <title>The genome of Artemisia annua provides insight into the evolution of Asteraceae family and artemisinin biosynthesis.</title>
        <authorList>
            <person name="Shen Q."/>
            <person name="Zhang L."/>
            <person name="Liao Z."/>
            <person name="Wang S."/>
            <person name="Yan T."/>
            <person name="Shi P."/>
            <person name="Liu M."/>
            <person name="Fu X."/>
            <person name="Pan Q."/>
            <person name="Wang Y."/>
            <person name="Lv Z."/>
            <person name="Lu X."/>
            <person name="Zhang F."/>
            <person name="Jiang W."/>
            <person name="Ma Y."/>
            <person name="Chen M."/>
            <person name="Hao X."/>
            <person name="Li L."/>
            <person name="Tang Y."/>
            <person name="Lv G."/>
            <person name="Zhou Y."/>
            <person name="Sun X."/>
            <person name="Brodelius P.E."/>
            <person name="Rose J.K.C."/>
            <person name="Tang K."/>
        </authorList>
    </citation>
    <scope>NUCLEOTIDE SEQUENCE [LARGE SCALE GENOMIC DNA]</scope>
    <source>
        <strain evidence="4">cv. Huhao1</strain>
        <tissue evidence="3">Leaf</tissue>
    </source>
</reference>
<name>A0A2U1QDX0_ARTAN</name>